<dbReference type="InterPro" id="IPR013762">
    <property type="entry name" value="Integrase-like_cat_sf"/>
</dbReference>
<dbReference type="GO" id="GO:0003677">
    <property type="term" value="F:DNA binding"/>
    <property type="evidence" value="ECO:0007669"/>
    <property type="project" value="UniProtKB-KW"/>
</dbReference>
<dbReference type="Gene3D" id="1.10.443.10">
    <property type="entry name" value="Intergrase catalytic core"/>
    <property type="match status" value="1"/>
</dbReference>
<dbReference type="CDD" id="cd01184">
    <property type="entry name" value="INT_C_like_1"/>
    <property type="match status" value="1"/>
</dbReference>
<protein>
    <recommendedName>
        <fullName evidence="5">DUF6538 domain-containing protein</fullName>
    </recommendedName>
</protein>
<dbReference type="Gene3D" id="1.10.150.130">
    <property type="match status" value="1"/>
</dbReference>
<sequence>MKDVAETLHLQKRGGVWYYFRRVPKALVAAIGKQFIKQSLGTSSLTEAKRLRTIHDLNSDALFMAAEKEGIGSGKGSKHPVLPLATLTEHIRSMIAVMDRQAANKLLQEPPVDRASLKEGQADAEYELGILTNPADPRQHELIGRAGQRLLDQIGADIPDLSKAAKFEEIVRRGLIELCRRRLDRYADRYDRPYYDSLFDPARPASVTLEELSQTYLAEKEEDYHLNGVSTKRLDKIKASVAVLCEMIDGQMPVHAIDDDVVQRVRSLLAQMPSNRTKLYPGLPLGAAIERAKKDGKPGLSSSTQAHYLEILRDMLKVAVRKKYLTSNPAEEVKPLKKDGVTAAEKRRPWTDQQLREFFMGSSFYRSCAPGATKPYTGKDRDWRFWLPLLMLFSGARPNEICQLHVDDIARTPMGIWYVSMTDEKVGNSLKTQASRRRVPIHSELIRIGFLQFVDRQKQQSASARLFPTLKPNKYGNLAWYPVKRFNEQFLPVAMTLEERQSLYSLRHNVRDALRRAKAPAETLLAVTGWSPSGKAVSDNYGDPGNPDHHAEYVEKIGYAGLDLSFLYAPSSGT</sequence>
<evidence type="ECO:0000256" key="2">
    <source>
        <dbReference type="ARBA" id="ARBA00022908"/>
    </source>
</evidence>
<dbReference type="InterPro" id="IPR011010">
    <property type="entry name" value="DNA_brk_join_enz"/>
</dbReference>
<dbReference type="PANTHER" id="PTHR30349">
    <property type="entry name" value="PHAGE INTEGRASE-RELATED"/>
    <property type="match status" value="1"/>
</dbReference>
<evidence type="ECO:0000256" key="3">
    <source>
        <dbReference type="ARBA" id="ARBA00023125"/>
    </source>
</evidence>
<proteinExistence type="inferred from homology"/>
<reference evidence="6 7" key="1">
    <citation type="submission" date="2015-11" db="EMBL/GenBank/DDBJ databases">
        <title>A Two-component Flavoprotein Monooxygenase System MeaXY Responsible for para-Hydroxylation of 2-Methyl-6-ethylaniline and 2,6-Diethylaniline in Sphingobium baderi DE-13.</title>
        <authorList>
            <person name="Cheng M."/>
            <person name="Meng Q."/>
            <person name="Yang Y."/>
            <person name="Chu C."/>
            <person name="Yan X."/>
            <person name="He J."/>
            <person name="Li S."/>
        </authorList>
    </citation>
    <scope>NUCLEOTIDE SEQUENCE [LARGE SCALE GENOMIC DNA]</scope>
    <source>
        <strain evidence="6 7">DE-13</strain>
    </source>
</reference>
<evidence type="ECO:0000259" key="5">
    <source>
        <dbReference type="Pfam" id="PF20172"/>
    </source>
</evidence>
<dbReference type="PANTHER" id="PTHR30349:SF41">
    <property type="entry name" value="INTEGRASE_RECOMBINASE PROTEIN MJ0367-RELATED"/>
    <property type="match status" value="1"/>
</dbReference>
<dbReference type="GO" id="GO:0015074">
    <property type="term" value="P:DNA integration"/>
    <property type="evidence" value="ECO:0007669"/>
    <property type="project" value="UniProtKB-KW"/>
</dbReference>
<organism evidence="6 7">
    <name type="scientific">Sphingobium baderi</name>
    <dbReference type="NCBI Taxonomy" id="1332080"/>
    <lineage>
        <taxon>Bacteria</taxon>
        <taxon>Pseudomonadati</taxon>
        <taxon>Pseudomonadota</taxon>
        <taxon>Alphaproteobacteria</taxon>
        <taxon>Sphingomonadales</taxon>
        <taxon>Sphingomonadaceae</taxon>
        <taxon>Sphingobium</taxon>
    </lineage>
</organism>
<keyword evidence="3" id="KW-0238">DNA-binding</keyword>
<dbReference type="EMBL" id="CP013264">
    <property type="protein sequence ID" value="ALR20380.1"/>
    <property type="molecule type" value="Genomic_DNA"/>
</dbReference>
<dbReference type="InterPro" id="IPR050090">
    <property type="entry name" value="Tyrosine_recombinase_XerCD"/>
</dbReference>
<evidence type="ECO:0000313" key="7">
    <source>
        <dbReference type="Proteomes" id="UP000056968"/>
    </source>
</evidence>
<keyword evidence="4" id="KW-0233">DNA recombination</keyword>
<comment type="similarity">
    <text evidence="1">Belongs to the 'phage' integrase family.</text>
</comment>
<dbReference type="Proteomes" id="UP000056968">
    <property type="component" value="Chromosome"/>
</dbReference>
<gene>
    <name evidence="6" type="ORF">ATN00_08745</name>
</gene>
<evidence type="ECO:0000313" key="6">
    <source>
        <dbReference type="EMBL" id="ALR20380.1"/>
    </source>
</evidence>
<dbReference type="InterPro" id="IPR046668">
    <property type="entry name" value="DUF6538"/>
</dbReference>
<dbReference type="SUPFAM" id="SSF56349">
    <property type="entry name" value="DNA breaking-rejoining enzymes"/>
    <property type="match status" value="1"/>
</dbReference>
<keyword evidence="2" id="KW-0229">DNA integration</keyword>
<evidence type="ECO:0000256" key="1">
    <source>
        <dbReference type="ARBA" id="ARBA00008857"/>
    </source>
</evidence>
<dbReference type="AlphaFoldDB" id="A0A0S3EYC2"/>
<dbReference type="Pfam" id="PF20172">
    <property type="entry name" value="DUF6538"/>
    <property type="match status" value="1"/>
</dbReference>
<keyword evidence="7" id="KW-1185">Reference proteome</keyword>
<accession>A0A0S3EYC2</accession>
<feature type="domain" description="DUF6538" evidence="5">
    <location>
        <begin position="9"/>
        <end position="66"/>
    </location>
</feature>
<evidence type="ECO:0000256" key="4">
    <source>
        <dbReference type="ARBA" id="ARBA00023172"/>
    </source>
</evidence>
<dbReference type="KEGG" id="sbd:ATN00_08745"/>
<dbReference type="InterPro" id="IPR010998">
    <property type="entry name" value="Integrase_recombinase_N"/>
</dbReference>
<name>A0A0S3EYC2_9SPHN</name>
<dbReference type="GO" id="GO:0006310">
    <property type="term" value="P:DNA recombination"/>
    <property type="evidence" value="ECO:0007669"/>
    <property type="project" value="UniProtKB-KW"/>
</dbReference>